<dbReference type="EMBL" id="BMAO01027296">
    <property type="protein sequence ID" value="GFR15801.1"/>
    <property type="molecule type" value="Genomic_DNA"/>
</dbReference>
<dbReference type="AlphaFoldDB" id="A0A8X6JQH0"/>
<keyword evidence="2" id="KW-1185">Reference proteome</keyword>
<comment type="caution">
    <text evidence="1">The sequence shown here is derived from an EMBL/GenBank/DDBJ whole genome shotgun (WGS) entry which is preliminary data.</text>
</comment>
<protein>
    <submittedName>
        <fullName evidence="1">Uncharacterized protein</fullName>
    </submittedName>
</protein>
<name>A0A8X6JQH0_TRICU</name>
<evidence type="ECO:0000313" key="2">
    <source>
        <dbReference type="Proteomes" id="UP000887116"/>
    </source>
</evidence>
<accession>A0A8X6JQH0</accession>
<dbReference type="Proteomes" id="UP000887116">
    <property type="component" value="Unassembled WGS sequence"/>
</dbReference>
<proteinExistence type="predicted"/>
<reference evidence="1" key="1">
    <citation type="submission" date="2020-07" db="EMBL/GenBank/DDBJ databases">
        <title>Multicomponent nature underlies the extraordinary mechanical properties of spider dragline silk.</title>
        <authorList>
            <person name="Kono N."/>
            <person name="Nakamura H."/>
            <person name="Mori M."/>
            <person name="Yoshida Y."/>
            <person name="Ohtoshi R."/>
            <person name="Malay A.D."/>
            <person name="Moran D.A.P."/>
            <person name="Tomita M."/>
            <person name="Numata K."/>
            <person name="Arakawa K."/>
        </authorList>
    </citation>
    <scope>NUCLEOTIDE SEQUENCE</scope>
</reference>
<evidence type="ECO:0000313" key="1">
    <source>
        <dbReference type="EMBL" id="GFR15801.1"/>
    </source>
</evidence>
<gene>
    <name evidence="1" type="ORF">TNCT_146371</name>
</gene>
<sequence length="114" mass="12940">MYDVAESKLRSVTKRLLKENIYEVYDDILRQCQKEELLLSELVMGLTMPNGSVKRPIVNGFPVMEVAILNIPPVMEVSMPNNSHDKESVQQNKLVRESAVRICLRAASGGQKYF</sequence>
<organism evidence="1 2">
    <name type="scientific">Trichonephila clavata</name>
    <name type="common">Joro spider</name>
    <name type="synonym">Nephila clavata</name>
    <dbReference type="NCBI Taxonomy" id="2740835"/>
    <lineage>
        <taxon>Eukaryota</taxon>
        <taxon>Metazoa</taxon>
        <taxon>Ecdysozoa</taxon>
        <taxon>Arthropoda</taxon>
        <taxon>Chelicerata</taxon>
        <taxon>Arachnida</taxon>
        <taxon>Araneae</taxon>
        <taxon>Araneomorphae</taxon>
        <taxon>Entelegynae</taxon>
        <taxon>Araneoidea</taxon>
        <taxon>Nephilidae</taxon>
        <taxon>Trichonephila</taxon>
    </lineage>
</organism>